<evidence type="ECO:0000313" key="4">
    <source>
        <dbReference type="Proteomes" id="UP000186513"/>
    </source>
</evidence>
<feature type="domain" description="ACB" evidence="2">
    <location>
        <begin position="4"/>
        <end position="87"/>
    </location>
</feature>
<proteinExistence type="predicted"/>
<dbReference type="AlphaFoldDB" id="A0A1K2H5M3"/>
<evidence type="ECO:0000313" key="3">
    <source>
        <dbReference type="EMBL" id="SFZ70894.1"/>
    </source>
</evidence>
<dbReference type="PANTHER" id="PTHR23310">
    <property type="entry name" value="ACYL-COA-BINDING PROTEIN, ACBP"/>
    <property type="match status" value="1"/>
</dbReference>
<organism evidence="3 4">
    <name type="scientific">Chitinimonas taiwanensis DSM 18899</name>
    <dbReference type="NCBI Taxonomy" id="1121279"/>
    <lineage>
        <taxon>Bacteria</taxon>
        <taxon>Pseudomonadati</taxon>
        <taxon>Pseudomonadota</taxon>
        <taxon>Betaproteobacteria</taxon>
        <taxon>Neisseriales</taxon>
        <taxon>Chitinibacteraceae</taxon>
        <taxon>Chitinimonas</taxon>
    </lineage>
</organism>
<protein>
    <submittedName>
        <fullName evidence="3">Acyl-CoA-binding protein</fullName>
    </submittedName>
</protein>
<evidence type="ECO:0000259" key="2">
    <source>
        <dbReference type="PROSITE" id="PS51228"/>
    </source>
</evidence>
<gene>
    <name evidence="3" type="ORF">SAMN02745887_00342</name>
</gene>
<dbReference type="RefSeq" id="WP_072426872.1">
    <property type="nucleotide sequence ID" value="NZ_FPKR01000001.1"/>
</dbReference>
<dbReference type="EMBL" id="FPKR01000001">
    <property type="protein sequence ID" value="SFZ70894.1"/>
    <property type="molecule type" value="Genomic_DNA"/>
</dbReference>
<dbReference type="InterPro" id="IPR035984">
    <property type="entry name" value="Acyl-CoA-binding_sf"/>
</dbReference>
<sequence length="87" mass="9477">MSDIDAKFQQAAEDVTKLSEAPDNSVKLKLYALYKQAAEGDVKGDKPSMFDFVAGAKYNAWAELSGTASDVAKQKYIDLVEALKAKE</sequence>
<dbReference type="GO" id="GO:0006631">
    <property type="term" value="P:fatty acid metabolic process"/>
    <property type="evidence" value="ECO:0007669"/>
    <property type="project" value="TreeGrafter"/>
</dbReference>
<reference evidence="3 4" key="1">
    <citation type="submission" date="2016-11" db="EMBL/GenBank/DDBJ databases">
        <authorList>
            <person name="Jaros S."/>
            <person name="Januszkiewicz K."/>
            <person name="Wedrychowicz H."/>
        </authorList>
    </citation>
    <scope>NUCLEOTIDE SEQUENCE [LARGE SCALE GENOMIC DNA]</scope>
    <source>
        <strain evidence="3 4">DSM 18899</strain>
    </source>
</reference>
<evidence type="ECO:0000256" key="1">
    <source>
        <dbReference type="ARBA" id="ARBA00023121"/>
    </source>
</evidence>
<name>A0A1K2H5M3_9NEIS</name>
<dbReference type="Gene3D" id="1.20.80.10">
    <property type="match status" value="1"/>
</dbReference>
<dbReference type="PROSITE" id="PS51228">
    <property type="entry name" value="ACB_2"/>
    <property type="match status" value="1"/>
</dbReference>
<accession>A0A1K2H5M3</accession>
<dbReference type="Pfam" id="PF00887">
    <property type="entry name" value="ACBP"/>
    <property type="match status" value="1"/>
</dbReference>
<keyword evidence="1" id="KW-0446">Lipid-binding</keyword>
<dbReference type="PRINTS" id="PR00689">
    <property type="entry name" value="ACOABINDINGP"/>
</dbReference>
<dbReference type="InterPro" id="IPR000582">
    <property type="entry name" value="Acyl-CoA-binding_protein"/>
</dbReference>
<dbReference type="PANTHER" id="PTHR23310:SF62">
    <property type="entry name" value="ACYL-COA BINDING PROTEIN 1, ISOFORM A"/>
    <property type="match status" value="1"/>
</dbReference>
<dbReference type="OrthoDB" id="5625302at2"/>
<dbReference type="SUPFAM" id="SSF47027">
    <property type="entry name" value="Acyl-CoA binding protein"/>
    <property type="match status" value="1"/>
</dbReference>
<dbReference type="InterPro" id="IPR014352">
    <property type="entry name" value="FERM/acyl-CoA-bd_prot_sf"/>
</dbReference>
<dbReference type="STRING" id="1121279.SAMN02745887_00342"/>
<keyword evidence="4" id="KW-1185">Reference proteome</keyword>
<dbReference type="Proteomes" id="UP000186513">
    <property type="component" value="Unassembled WGS sequence"/>
</dbReference>
<dbReference type="GO" id="GO:0000062">
    <property type="term" value="F:fatty-acyl-CoA binding"/>
    <property type="evidence" value="ECO:0007669"/>
    <property type="project" value="InterPro"/>
</dbReference>